<keyword evidence="16" id="KW-1185">Reference proteome</keyword>
<dbReference type="InterPro" id="IPR018113">
    <property type="entry name" value="PTrfase_EIIB_Cys"/>
</dbReference>
<feature type="transmembrane region" description="Helical" evidence="12">
    <location>
        <begin position="244"/>
        <end position="270"/>
    </location>
</feature>
<proteinExistence type="predicted"/>
<dbReference type="RefSeq" id="WP_201311754.1">
    <property type="nucleotide sequence ID" value="NZ_BLYI01000049.1"/>
</dbReference>
<keyword evidence="5" id="KW-0808">Transferase</keyword>
<feature type="transmembrane region" description="Helical" evidence="12">
    <location>
        <begin position="282"/>
        <end position="305"/>
    </location>
</feature>
<evidence type="ECO:0000256" key="5">
    <source>
        <dbReference type="ARBA" id="ARBA00022679"/>
    </source>
</evidence>
<reference evidence="15" key="1">
    <citation type="submission" date="2020-06" db="EMBL/GenBank/DDBJ databases">
        <title>Characterization of fructooligosaccharide metabolism and fructooligosaccharide-degrading enzymes in human commensal butyrate producers.</title>
        <authorList>
            <person name="Tanno H."/>
            <person name="Fujii T."/>
            <person name="Hirano K."/>
            <person name="Maeno S."/>
            <person name="Tonozuka T."/>
            <person name="Sakamoto M."/>
            <person name="Ohkuma M."/>
            <person name="Tochio T."/>
            <person name="Endo A."/>
        </authorList>
    </citation>
    <scope>NUCLEOTIDE SEQUENCE</scope>
    <source>
        <strain evidence="15">JCM 17466</strain>
    </source>
</reference>
<organism evidence="15 16">
    <name type="scientific">Anaerostipes butyraticus</name>
    <dbReference type="NCBI Taxonomy" id="645466"/>
    <lineage>
        <taxon>Bacteria</taxon>
        <taxon>Bacillati</taxon>
        <taxon>Bacillota</taxon>
        <taxon>Clostridia</taxon>
        <taxon>Lachnospirales</taxon>
        <taxon>Lachnospiraceae</taxon>
        <taxon>Anaerostipes</taxon>
    </lineage>
</organism>
<feature type="transmembrane region" description="Helical" evidence="12">
    <location>
        <begin position="141"/>
        <end position="161"/>
    </location>
</feature>
<evidence type="ECO:0000313" key="16">
    <source>
        <dbReference type="Proteomes" id="UP000613208"/>
    </source>
</evidence>
<dbReference type="Gene3D" id="3.30.1360.60">
    <property type="entry name" value="Glucose permease domain IIB"/>
    <property type="match status" value="1"/>
</dbReference>
<dbReference type="PROSITE" id="PS51103">
    <property type="entry name" value="PTS_EIIC_TYPE_1"/>
    <property type="match status" value="1"/>
</dbReference>
<evidence type="ECO:0000256" key="9">
    <source>
        <dbReference type="ARBA" id="ARBA00022989"/>
    </source>
</evidence>
<feature type="active site" description="Phosphocysteine intermediate; for EIIB activity" evidence="11">
    <location>
        <position position="26"/>
    </location>
</feature>
<keyword evidence="3" id="KW-1003">Cell membrane</keyword>
<evidence type="ECO:0000259" key="14">
    <source>
        <dbReference type="PROSITE" id="PS51103"/>
    </source>
</evidence>
<evidence type="ECO:0000256" key="12">
    <source>
        <dbReference type="SAM" id="Phobius"/>
    </source>
</evidence>
<evidence type="ECO:0000259" key="13">
    <source>
        <dbReference type="PROSITE" id="PS51098"/>
    </source>
</evidence>
<dbReference type="PROSITE" id="PS01035">
    <property type="entry name" value="PTS_EIIB_TYPE_1_CYS"/>
    <property type="match status" value="1"/>
</dbReference>
<feature type="transmembrane region" description="Helical" evidence="12">
    <location>
        <begin position="108"/>
        <end position="135"/>
    </location>
</feature>
<evidence type="ECO:0000256" key="6">
    <source>
        <dbReference type="ARBA" id="ARBA00022683"/>
    </source>
</evidence>
<feature type="transmembrane region" description="Helical" evidence="12">
    <location>
        <begin position="352"/>
        <end position="373"/>
    </location>
</feature>
<feature type="transmembrane region" description="Helical" evidence="12">
    <location>
        <begin position="423"/>
        <end position="444"/>
    </location>
</feature>
<feature type="transmembrane region" description="Helical" evidence="12">
    <location>
        <begin position="205"/>
        <end position="223"/>
    </location>
</feature>
<keyword evidence="7 12" id="KW-0812">Transmembrane</keyword>
<evidence type="ECO:0000256" key="1">
    <source>
        <dbReference type="ARBA" id="ARBA00004651"/>
    </source>
</evidence>
<evidence type="ECO:0000256" key="7">
    <source>
        <dbReference type="ARBA" id="ARBA00022692"/>
    </source>
</evidence>
<feature type="transmembrane region" description="Helical" evidence="12">
    <location>
        <begin position="173"/>
        <end position="193"/>
    </location>
</feature>
<dbReference type="GO" id="GO:0090589">
    <property type="term" value="F:protein-phosphocysteine-trehalose phosphotransferase system transporter activity"/>
    <property type="evidence" value="ECO:0007669"/>
    <property type="project" value="TreeGrafter"/>
</dbReference>
<dbReference type="InterPro" id="IPR003352">
    <property type="entry name" value="PTS_EIIC"/>
</dbReference>
<dbReference type="SUPFAM" id="SSF55604">
    <property type="entry name" value="Glucose permease domain IIB"/>
    <property type="match status" value="1"/>
</dbReference>
<dbReference type="GO" id="GO:0009401">
    <property type="term" value="P:phosphoenolpyruvate-dependent sugar phosphotransferase system"/>
    <property type="evidence" value="ECO:0007669"/>
    <property type="project" value="UniProtKB-KW"/>
</dbReference>
<feature type="domain" description="PTS EIIC type-1" evidence="14">
    <location>
        <begin position="103"/>
        <end position="459"/>
    </location>
</feature>
<dbReference type="GO" id="GO:0016301">
    <property type="term" value="F:kinase activity"/>
    <property type="evidence" value="ECO:0007669"/>
    <property type="project" value="UniProtKB-KW"/>
</dbReference>
<keyword evidence="4" id="KW-0762">Sugar transport</keyword>
<dbReference type="CDD" id="cd00212">
    <property type="entry name" value="PTS_IIB_glc"/>
    <property type="match status" value="1"/>
</dbReference>
<dbReference type="InterPro" id="IPR013013">
    <property type="entry name" value="PTS_EIIC_1"/>
</dbReference>
<dbReference type="InterPro" id="IPR050558">
    <property type="entry name" value="PTS_Sugar-Specific_Components"/>
</dbReference>
<keyword evidence="2" id="KW-0813">Transport</keyword>
<dbReference type="PANTHER" id="PTHR30175:SF1">
    <property type="entry name" value="PTS SYSTEM ARBUTIN-, CELLOBIOSE-, AND SALICIN-SPECIFIC EIIBC COMPONENT-RELATED"/>
    <property type="match status" value="1"/>
</dbReference>
<evidence type="ECO:0000313" key="15">
    <source>
        <dbReference type="EMBL" id="GFO86048.1"/>
    </source>
</evidence>
<dbReference type="InterPro" id="IPR001996">
    <property type="entry name" value="PTS_IIB_1"/>
</dbReference>
<keyword evidence="6" id="KW-0598">Phosphotransferase system</keyword>
<evidence type="ECO:0000256" key="3">
    <source>
        <dbReference type="ARBA" id="ARBA00022475"/>
    </source>
</evidence>
<feature type="transmembrane region" description="Helical" evidence="12">
    <location>
        <begin position="317"/>
        <end position="340"/>
    </location>
</feature>
<keyword evidence="9 12" id="KW-1133">Transmembrane helix</keyword>
<gene>
    <name evidence="15" type="ORF">ANBU17_23950</name>
</gene>
<dbReference type="Proteomes" id="UP000613208">
    <property type="component" value="Unassembled WGS sequence"/>
</dbReference>
<accession>A0A916VE78</accession>
<dbReference type="GO" id="GO:0015771">
    <property type="term" value="P:trehalose transport"/>
    <property type="evidence" value="ECO:0007669"/>
    <property type="project" value="TreeGrafter"/>
</dbReference>
<evidence type="ECO:0000256" key="8">
    <source>
        <dbReference type="ARBA" id="ARBA00022777"/>
    </source>
</evidence>
<evidence type="ECO:0000256" key="4">
    <source>
        <dbReference type="ARBA" id="ARBA00022597"/>
    </source>
</evidence>
<name>A0A916VE78_9FIRM</name>
<protein>
    <submittedName>
        <fullName evidence="15">Uncharacterized protein</fullName>
    </submittedName>
</protein>
<feature type="transmembrane region" description="Helical" evidence="12">
    <location>
        <begin position="380"/>
        <end position="403"/>
    </location>
</feature>
<sequence length="459" mass="48823">MDTKKLAEDCVRLVGGKENVISVIHCATRLRFQLKDMGKAQIKEIEALKDVMAVKEVGAQTQIIIGPNVNKVYDEVIKLVGDLSENAGAENEEKQKLSAKILDMVSGIFAPIIPLITGAGMIKAVLTILVVLGLPDTSQEYYILNFIADSAFYFFPVVLGFSSARKFGCNPYLAAMIGGVLLHPNWSALVTAGDPVSFFGIPVKLFSYSSSVLPIILTVWFMSYVERFADKYSPSIVKAILKPLVTLAVTSLVALIIIAPLGAYIGGILAKGIAFLDTNAPALVPTIVGGVQPFLVFFGMHLAIFPPLQTIQLADMGYEIVTGPGFLAANLAIAGATMGIAVRSKNRSVKELAFSSGFTALCGITEPAIYGTIVKFKRAILAVIIGGVSGGLFAGIFHLKRYAIATPGIPALPTFIGEDPNNILFAVGTVIIAFVVSFAVAYLFGIKDEPAAEAPVMEK</sequence>
<comment type="caution">
    <text evidence="15">The sequence shown here is derived from an EMBL/GenBank/DDBJ whole genome shotgun (WGS) entry which is preliminary data.</text>
</comment>
<dbReference type="EMBL" id="BLYI01000049">
    <property type="protein sequence ID" value="GFO86048.1"/>
    <property type="molecule type" value="Genomic_DNA"/>
</dbReference>
<dbReference type="FunFam" id="3.30.1360.60:FF:000001">
    <property type="entry name" value="PTS system glucose-specific IIBC component PtsG"/>
    <property type="match status" value="1"/>
</dbReference>
<evidence type="ECO:0000256" key="2">
    <source>
        <dbReference type="ARBA" id="ARBA00022448"/>
    </source>
</evidence>
<dbReference type="AlphaFoldDB" id="A0A916VE78"/>
<evidence type="ECO:0000256" key="11">
    <source>
        <dbReference type="PROSITE-ProRule" id="PRU00421"/>
    </source>
</evidence>
<keyword evidence="8" id="KW-0418">Kinase</keyword>
<dbReference type="InterPro" id="IPR036878">
    <property type="entry name" value="Glu_permease_IIB"/>
</dbReference>
<dbReference type="PANTHER" id="PTHR30175">
    <property type="entry name" value="PHOSPHOTRANSFERASE SYSTEM TRANSPORT PROTEIN"/>
    <property type="match status" value="1"/>
</dbReference>
<dbReference type="GO" id="GO:0005886">
    <property type="term" value="C:plasma membrane"/>
    <property type="evidence" value="ECO:0007669"/>
    <property type="project" value="UniProtKB-SubCell"/>
</dbReference>
<dbReference type="Pfam" id="PF02378">
    <property type="entry name" value="PTS_EIIC"/>
    <property type="match status" value="1"/>
</dbReference>
<dbReference type="GO" id="GO:0008982">
    <property type="term" value="F:protein-N(PI)-phosphohistidine-sugar phosphotransferase activity"/>
    <property type="evidence" value="ECO:0007669"/>
    <property type="project" value="InterPro"/>
</dbReference>
<dbReference type="Pfam" id="PF00367">
    <property type="entry name" value="PTS_EIIB"/>
    <property type="match status" value="1"/>
</dbReference>
<feature type="domain" description="PTS EIIB type-1" evidence="13">
    <location>
        <begin position="4"/>
        <end position="86"/>
    </location>
</feature>
<keyword evidence="10 12" id="KW-0472">Membrane</keyword>
<comment type="subcellular location">
    <subcellularLocation>
        <location evidence="1">Cell membrane</location>
        <topology evidence="1">Multi-pass membrane protein</topology>
    </subcellularLocation>
</comment>
<dbReference type="PROSITE" id="PS51098">
    <property type="entry name" value="PTS_EIIB_TYPE_1"/>
    <property type="match status" value="1"/>
</dbReference>
<evidence type="ECO:0000256" key="10">
    <source>
        <dbReference type="ARBA" id="ARBA00023136"/>
    </source>
</evidence>